<dbReference type="InterPro" id="IPR011856">
    <property type="entry name" value="tRNA_endonuc-like_dom_sf"/>
</dbReference>
<keyword evidence="4" id="KW-1185">Reference proteome</keyword>
<dbReference type="GO" id="GO:0003677">
    <property type="term" value="F:DNA binding"/>
    <property type="evidence" value="ECO:0007669"/>
    <property type="project" value="InterPro"/>
</dbReference>
<dbReference type="SUPFAM" id="SSF52980">
    <property type="entry name" value="Restriction endonuclease-like"/>
    <property type="match status" value="1"/>
</dbReference>
<dbReference type="InterPro" id="IPR052906">
    <property type="entry name" value="Type_IV_Methyl-Rstrct_Enzyme"/>
</dbReference>
<evidence type="ECO:0000259" key="2">
    <source>
        <dbReference type="Pfam" id="PF04471"/>
    </source>
</evidence>
<protein>
    <recommendedName>
        <fullName evidence="2">Restriction endonuclease type IV Mrr domain-containing protein</fullName>
    </recommendedName>
</protein>
<dbReference type="Pfam" id="PF04471">
    <property type="entry name" value="Mrr_cat"/>
    <property type="match status" value="1"/>
</dbReference>
<gene>
    <name evidence="3" type="ORF">Asi03nite_17590</name>
</gene>
<keyword evidence="1" id="KW-0472">Membrane</keyword>
<dbReference type="InterPro" id="IPR011335">
    <property type="entry name" value="Restrct_endonuc-II-like"/>
</dbReference>
<keyword evidence="1" id="KW-1133">Transmembrane helix</keyword>
<evidence type="ECO:0000313" key="4">
    <source>
        <dbReference type="Proteomes" id="UP000629619"/>
    </source>
</evidence>
<dbReference type="AlphaFoldDB" id="A0A919TI08"/>
<dbReference type="PANTHER" id="PTHR30015:SF6">
    <property type="entry name" value="SLL1429 PROTEIN"/>
    <property type="match status" value="1"/>
</dbReference>
<feature type="transmembrane region" description="Helical" evidence="1">
    <location>
        <begin position="37"/>
        <end position="59"/>
    </location>
</feature>
<keyword evidence="1" id="KW-0812">Transmembrane</keyword>
<dbReference type="GO" id="GO:0015666">
    <property type="term" value="F:restriction endodeoxyribonuclease activity"/>
    <property type="evidence" value="ECO:0007669"/>
    <property type="project" value="TreeGrafter"/>
</dbReference>
<evidence type="ECO:0000313" key="3">
    <source>
        <dbReference type="EMBL" id="GIF04221.1"/>
    </source>
</evidence>
<organism evidence="3 4">
    <name type="scientific">Actinoplanes siamensis</name>
    <dbReference type="NCBI Taxonomy" id="1223317"/>
    <lineage>
        <taxon>Bacteria</taxon>
        <taxon>Bacillati</taxon>
        <taxon>Actinomycetota</taxon>
        <taxon>Actinomycetes</taxon>
        <taxon>Micromonosporales</taxon>
        <taxon>Micromonosporaceae</taxon>
        <taxon>Actinoplanes</taxon>
    </lineage>
</organism>
<dbReference type="Gene3D" id="3.40.1350.10">
    <property type="match status" value="1"/>
</dbReference>
<sequence>MVTRRKRRRRNDGLLTVLGGLGLLALLTVLVEQARAHPVAATLIACGLLAATAAGLWAWHGERRRIAEHEREVAVTDGMSGTQFEHFTARLMRASGFRGVRVVGGSGDLGADVLAYTPDGRRIVVQCKRLAGSLGSPHVQKFAGTARDIHGADVALLVTTGRPTAQAREVALRCRITLIDRPELARWLSTRSLDC</sequence>
<dbReference type="GO" id="GO:0009307">
    <property type="term" value="P:DNA restriction-modification system"/>
    <property type="evidence" value="ECO:0007669"/>
    <property type="project" value="InterPro"/>
</dbReference>
<dbReference type="InterPro" id="IPR007560">
    <property type="entry name" value="Restrct_endonuc_IV_Mrr"/>
</dbReference>
<reference evidence="3" key="1">
    <citation type="submission" date="2021-01" db="EMBL/GenBank/DDBJ databases">
        <title>Whole genome shotgun sequence of Actinoplanes siamensis NBRC 109076.</title>
        <authorList>
            <person name="Komaki H."/>
            <person name="Tamura T."/>
        </authorList>
    </citation>
    <scope>NUCLEOTIDE SEQUENCE</scope>
    <source>
        <strain evidence="3">NBRC 109076</strain>
    </source>
</reference>
<evidence type="ECO:0000256" key="1">
    <source>
        <dbReference type="SAM" id="Phobius"/>
    </source>
</evidence>
<proteinExistence type="predicted"/>
<dbReference type="PANTHER" id="PTHR30015">
    <property type="entry name" value="MRR RESTRICTION SYSTEM PROTEIN"/>
    <property type="match status" value="1"/>
</dbReference>
<comment type="caution">
    <text evidence="3">The sequence shown here is derived from an EMBL/GenBank/DDBJ whole genome shotgun (WGS) entry which is preliminary data.</text>
</comment>
<dbReference type="Proteomes" id="UP000629619">
    <property type="component" value="Unassembled WGS sequence"/>
</dbReference>
<feature type="domain" description="Restriction endonuclease type IV Mrr" evidence="2">
    <location>
        <begin position="77"/>
        <end position="188"/>
    </location>
</feature>
<feature type="transmembrane region" description="Helical" evidence="1">
    <location>
        <begin position="12"/>
        <end position="31"/>
    </location>
</feature>
<dbReference type="EMBL" id="BOMW01000017">
    <property type="protein sequence ID" value="GIF04221.1"/>
    <property type="molecule type" value="Genomic_DNA"/>
</dbReference>
<dbReference type="RefSeq" id="WP_203677950.1">
    <property type="nucleotide sequence ID" value="NZ_BOMW01000017.1"/>
</dbReference>
<name>A0A919TI08_9ACTN</name>
<accession>A0A919TI08</accession>